<reference evidence="1 2" key="1">
    <citation type="submission" date="2014-10" db="EMBL/GenBank/DDBJ databases">
        <title>Draft genome sequence of the proteorhodopsin-containing marine bacterium Dokdonia donghaensis.</title>
        <authorList>
            <person name="Gomez-Consarnau L."/>
            <person name="Gonzalez J.M."/>
            <person name="Riedel T."/>
            <person name="Jaenicke S."/>
            <person name="Wagner-Doebler I."/>
            <person name="Fuhrman J.A."/>
        </authorList>
    </citation>
    <scope>NUCLEOTIDE SEQUENCE [LARGE SCALE GENOMIC DNA]</scope>
    <source>
        <strain evidence="1 2">DSW-1</strain>
    </source>
</reference>
<evidence type="ECO:0000313" key="1">
    <source>
        <dbReference type="EMBL" id="KGO07512.1"/>
    </source>
</evidence>
<dbReference type="PROSITE" id="PS51257">
    <property type="entry name" value="PROKAR_LIPOPROTEIN"/>
    <property type="match status" value="1"/>
</dbReference>
<evidence type="ECO:0000313" key="2">
    <source>
        <dbReference type="Proteomes" id="UP000030140"/>
    </source>
</evidence>
<dbReference type="EMBL" id="JSAQ01000001">
    <property type="protein sequence ID" value="KGO07512.1"/>
    <property type="molecule type" value="Genomic_DNA"/>
</dbReference>
<sequence length="103" mass="11710">MRNIFFATIFLLLVLSCGPETEREMRTYAILNETNNNVTLLLSLNNIDELNTYVMLGTNEIYRGERLELGNLTMLPETTTPVQSLGADEVAIVFDDEYVLFLT</sequence>
<comment type="caution">
    <text evidence="1">The sequence shown here is derived from an EMBL/GenBank/DDBJ whole genome shotgun (WGS) entry which is preliminary data.</text>
</comment>
<dbReference type="KEGG" id="ddo:I597_1307"/>
<dbReference type="RefSeq" id="WP_035327617.1">
    <property type="nucleotide sequence ID" value="NZ_CP015125.1"/>
</dbReference>
<keyword evidence="2" id="KW-1185">Reference proteome</keyword>
<organism evidence="1 2">
    <name type="scientific">Dokdonia donghaensis DSW-1</name>
    <dbReference type="NCBI Taxonomy" id="1300343"/>
    <lineage>
        <taxon>Bacteria</taxon>
        <taxon>Pseudomonadati</taxon>
        <taxon>Bacteroidota</taxon>
        <taxon>Flavobacteriia</taxon>
        <taxon>Flavobacteriales</taxon>
        <taxon>Flavobacteriaceae</taxon>
        <taxon>Dokdonia</taxon>
    </lineage>
</organism>
<evidence type="ECO:0008006" key="3">
    <source>
        <dbReference type="Google" id="ProtNLM"/>
    </source>
</evidence>
<protein>
    <recommendedName>
        <fullName evidence="3">Lipoprotein</fullName>
    </recommendedName>
</protein>
<dbReference type="PATRIC" id="fig|1300343.5.peg.1319"/>
<dbReference type="AlphaFoldDB" id="A0A0A2GWB1"/>
<gene>
    <name evidence="1" type="ORF">NV36_12145</name>
</gene>
<proteinExistence type="predicted"/>
<dbReference type="Proteomes" id="UP000030140">
    <property type="component" value="Unassembled WGS sequence"/>
</dbReference>
<name>A0A0A2GWB1_9FLAO</name>
<accession>A0A0A2GWB1</accession>